<keyword evidence="3" id="KW-1185">Reference proteome</keyword>
<evidence type="ECO:0000256" key="1">
    <source>
        <dbReference type="SAM" id="Phobius"/>
    </source>
</evidence>
<organism evidence="2 3">
    <name type="scientific">Pseudomonas synxantha</name>
    <dbReference type="NCBI Taxonomy" id="47883"/>
    <lineage>
        <taxon>Bacteria</taxon>
        <taxon>Pseudomonadati</taxon>
        <taxon>Pseudomonadota</taxon>
        <taxon>Gammaproteobacteria</taxon>
        <taxon>Pseudomonadales</taxon>
        <taxon>Pseudomonadaceae</taxon>
        <taxon>Pseudomonas</taxon>
    </lineage>
</organism>
<sequence>MDTINPHSWQCERIRSNPKFQYLVAQRAKLAWSLSAMTLVLYYTFMMIVIFTPDWLRQPLSEGAVLSRGIPCGAAIILVCWLLTALYVLRANSHFDRINDDLVKEAQA</sequence>
<dbReference type="InterPro" id="IPR007436">
    <property type="entry name" value="DUF485"/>
</dbReference>
<accession>A0ABS0UKV8</accession>
<gene>
    <name evidence="2" type="ORF">YA0852_19230</name>
</gene>
<evidence type="ECO:0000313" key="3">
    <source>
        <dbReference type="Proteomes" id="UP000648914"/>
    </source>
</evidence>
<dbReference type="PANTHER" id="PTHR38598:SF1">
    <property type="entry name" value="INNER MEMBRANE PROTEIN YJCH"/>
    <property type="match status" value="1"/>
</dbReference>
<name>A0ABS0UKV8_9PSED</name>
<dbReference type="PANTHER" id="PTHR38598">
    <property type="entry name" value="INNER MEMBRANE PROTEIN YJCH"/>
    <property type="match status" value="1"/>
</dbReference>
<dbReference type="Pfam" id="PF04341">
    <property type="entry name" value="DUF485"/>
    <property type="match status" value="1"/>
</dbReference>
<proteinExistence type="predicted"/>
<reference evidence="2 3" key="1">
    <citation type="submission" date="2020-12" db="EMBL/GenBank/DDBJ databases">
        <title>Comparative genomic insights into the epidemiology and virulence of plant pathogenic Pseudomonads from Turkey.</title>
        <authorList>
            <person name="Dillon M."/>
            <person name="Ruiz-Bedoya T."/>
            <person name="Bendalovic-Torma C."/>
            <person name="Guttman K.M."/>
            <person name="Kwak H."/>
            <person name="Middleton M.A."/>
            <person name="Wang P.W."/>
            <person name="Horuz S."/>
            <person name="Aysan Y."/>
            <person name="Guttman D.S."/>
        </authorList>
    </citation>
    <scope>NUCLEOTIDE SEQUENCE [LARGE SCALE GENOMIC DNA]</scope>
    <source>
        <strain evidence="2 3">S5_IA_2b</strain>
    </source>
</reference>
<evidence type="ECO:0000313" key="2">
    <source>
        <dbReference type="EMBL" id="MBI6566224.1"/>
    </source>
</evidence>
<protein>
    <submittedName>
        <fullName evidence="2">DUF485 domain-containing protein</fullName>
    </submittedName>
</protein>
<keyword evidence="1" id="KW-1133">Transmembrane helix</keyword>
<keyword evidence="1" id="KW-0472">Membrane</keyword>
<feature type="transmembrane region" description="Helical" evidence="1">
    <location>
        <begin position="65"/>
        <end position="89"/>
    </location>
</feature>
<dbReference type="EMBL" id="JAEILG010000044">
    <property type="protein sequence ID" value="MBI6566224.1"/>
    <property type="molecule type" value="Genomic_DNA"/>
</dbReference>
<dbReference type="RefSeq" id="WP_198721229.1">
    <property type="nucleotide sequence ID" value="NZ_JAEIKU010000167.1"/>
</dbReference>
<keyword evidence="1" id="KW-0812">Transmembrane</keyword>
<comment type="caution">
    <text evidence="2">The sequence shown here is derived from an EMBL/GenBank/DDBJ whole genome shotgun (WGS) entry which is preliminary data.</text>
</comment>
<feature type="transmembrane region" description="Helical" evidence="1">
    <location>
        <begin position="30"/>
        <end position="53"/>
    </location>
</feature>
<dbReference type="InterPro" id="IPR052959">
    <property type="entry name" value="Inner_membrane_assoc"/>
</dbReference>
<dbReference type="Proteomes" id="UP000648914">
    <property type="component" value="Unassembled WGS sequence"/>
</dbReference>